<proteinExistence type="predicted"/>
<reference evidence="1 2" key="1">
    <citation type="submission" date="2019-05" db="EMBL/GenBank/DDBJ databases">
        <title>Another draft genome of Portunus trituberculatus and its Hox gene families provides insights of decapod evolution.</title>
        <authorList>
            <person name="Jeong J.-H."/>
            <person name="Song I."/>
            <person name="Kim S."/>
            <person name="Choi T."/>
            <person name="Kim D."/>
            <person name="Ryu S."/>
            <person name="Kim W."/>
        </authorList>
    </citation>
    <scope>NUCLEOTIDE SEQUENCE [LARGE SCALE GENOMIC DNA]</scope>
    <source>
        <tissue evidence="1">Muscle</tissue>
    </source>
</reference>
<name>A0A5B7EKQ5_PORTR</name>
<comment type="caution">
    <text evidence="1">The sequence shown here is derived from an EMBL/GenBank/DDBJ whole genome shotgun (WGS) entry which is preliminary data.</text>
</comment>
<evidence type="ECO:0000313" key="1">
    <source>
        <dbReference type="EMBL" id="MPC35061.1"/>
    </source>
</evidence>
<gene>
    <name evidence="1" type="ORF">E2C01_028472</name>
</gene>
<organism evidence="1 2">
    <name type="scientific">Portunus trituberculatus</name>
    <name type="common">Swimming crab</name>
    <name type="synonym">Neptunus trituberculatus</name>
    <dbReference type="NCBI Taxonomy" id="210409"/>
    <lineage>
        <taxon>Eukaryota</taxon>
        <taxon>Metazoa</taxon>
        <taxon>Ecdysozoa</taxon>
        <taxon>Arthropoda</taxon>
        <taxon>Crustacea</taxon>
        <taxon>Multicrustacea</taxon>
        <taxon>Malacostraca</taxon>
        <taxon>Eumalacostraca</taxon>
        <taxon>Eucarida</taxon>
        <taxon>Decapoda</taxon>
        <taxon>Pleocyemata</taxon>
        <taxon>Brachyura</taxon>
        <taxon>Eubrachyura</taxon>
        <taxon>Portunoidea</taxon>
        <taxon>Portunidae</taxon>
        <taxon>Portuninae</taxon>
        <taxon>Portunus</taxon>
    </lineage>
</organism>
<sequence>MRVPGGVHGEEKEDKVLCSAFQSPFVGPCGCVRGAEGSCRGVVPGGACPFPSLPDSFRGTVWRVQAAEEKELRGYAVGPTRKKECVRAYVSPVTGVGRHSAAGTLLLEGIAEGKARFVTAHVGSAAVGEGVRE</sequence>
<dbReference type="AlphaFoldDB" id="A0A5B7EKQ5"/>
<dbReference type="EMBL" id="VSRR010003191">
    <property type="protein sequence ID" value="MPC35061.1"/>
    <property type="molecule type" value="Genomic_DNA"/>
</dbReference>
<dbReference type="Proteomes" id="UP000324222">
    <property type="component" value="Unassembled WGS sequence"/>
</dbReference>
<evidence type="ECO:0000313" key="2">
    <source>
        <dbReference type="Proteomes" id="UP000324222"/>
    </source>
</evidence>
<accession>A0A5B7EKQ5</accession>
<protein>
    <submittedName>
        <fullName evidence="1">Uncharacterized protein</fullName>
    </submittedName>
</protein>
<keyword evidence="2" id="KW-1185">Reference proteome</keyword>